<organism evidence="2 3">
    <name type="scientific">Actinomyces glycerinitolerans</name>
    <dbReference type="NCBI Taxonomy" id="1892869"/>
    <lineage>
        <taxon>Bacteria</taxon>
        <taxon>Bacillati</taxon>
        <taxon>Actinomycetota</taxon>
        <taxon>Actinomycetes</taxon>
        <taxon>Actinomycetales</taxon>
        <taxon>Actinomycetaceae</taxon>
        <taxon>Actinomyces</taxon>
    </lineage>
</organism>
<dbReference type="RefSeq" id="WP_073332522.1">
    <property type="nucleotide sequence ID" value="NZ_FQTT01000013.1"/>
</dbReference>
<protein>
    <submittedName>
        <fullName evidence="2">Uncharacterized protein</fullName>
    </submittedName>
</protein>
<gene>
    <name evidence="2" type="ORF">ACGLYG10_2510</name>
</gene>
<name>A0A1M4S257_9ACTO</name>
<keyword evidence="1" id="KW-0812">Transmembrane</keyword>
<evidence type="ECO:0000313" key="2">
    <source>
        <dbReference type="EMBL" id="SHE26261.1"/>
    </source>
</evidence>
<evidence type="ECO:0000256" key="1">
    <source>
        <dbReference type="SAM" id="Phobius"/>
    </source>
</evidence>
<dbReference type="InterPro" id="IPR025531">
    <property type="entry name" value="DUF4418"/>
</dbReference>
<accession>A0A1M4S257</accession>
<dbReference type="OrthoDB" id="3239888at2"/>
<dbReference type="EMBL" id="FQTT01000013">
    <property type="protein sequence ID" value="SHE26261.1"/>
    <property type="molecule type" value="Genomic_DNA"/>
</dbReference>
<keyword evidence="1" id="KW-0472">Membrane</keyword>
<feature type="transmembrane region" description="Helical" evidence="1">
    <location>
        <begin position="113"/>
        <end position="133"/>
    </location>
</feature>
<dbReference type="STRING" id="1892869.ACGLYG10_2510"/>
<evidence type="ECO:0000313" key="3">
    <source>
        <dbReference type="Proteomes" id="UP000184291"/>
    </source>
</evidence>
<dbReference type="Proteomes" id="UP000184291">
    <property type="component" value="Unassembled WGS sequence"/>
</dbReference>
<reference evidence="3" key="1">
    <citation type="submission" date="2016-09" db="EMBL/GenBank/DDBJ databases">
        <authorList>
            <person name="Strepis N."/>
        </authorList>
    </citation>
    <scope>NUCLEOTIDE SEQUENCE [LARGE SCALE GENOMIC DNA]</scope>
</reference>
<feature type="transmembrane region" description="Helical" evidence="1">
    <location>
        <begin position="75"/>
        <end position="101"/>
    </location>
</feature>
<keyword evidence="3" id="KW-1185">Reference proteome</keyword>
<dbReference type="PROSITE" id="PS51257">
    <property type="entry name" value="PROKAR_LIPOPROTEIN"/>
    <property type="match status" value="1"/>
</dbReference>
<proteinExistence type="predicted"/>
<keyword evidence="1" id="KW-1133">Transmembrane helix</keyword>
<sequence length="141" mass="14613">MPKKLKNSILIPLIPAALSLLLVIGVLTAFSACGPKDDGTWMHCHDCQNAVAAGGAGLLVLFGASAWVKNPPLRIALQVVATVGGVVVFLIPGVICPLCMMRTMRCYTVFQPFVRIMAVLIVGSGIGALIGSLRTTGPSAA</sequence>
<dbReference type="AlphaFoldDB" id="A0A1M4S257"/>
<dbReference type="Pfam" id="PF14387">
    <property type="entry name" value="DUF4418"/>
    <property type="match status" value="1"/>
</dbReference>